<dbReference type="EMBL" id="AHMH02000106">
    <property type="protein sequence ID" value="EMM99917.1"/>
    <property type="molecule type" value="Genomic_DNA"/>
</dbReference>
<evidence type="ECO:0000313" key="1">
    <source>
        <dbReference type="EMBL" id="EMM99917.1"/>
    </source>
</evidence>
<evidence type="ECO:0000313" key="2">
    <source>
        <dbReference type="Proteomes" id="UP000012099"/>
    </source>
</evidence>
<organism evidence="1 2">
    <name type="scientific">Leptospira noguchii str. 2007001578</name>
    <dbReference type="NCBI Taxonomy" id="1049974"/>
    <lineage>
        <taxon>Bacteria</taxon>
        <taxon>Pseudomonadati</taxon>
        <taxon>Spirochaetota</taxon>
        <taxon>Spirochaetia</taxon>
        <taxon>Leptospirales</taxon>
        <taxon>Leptospiraceae</taxon>
        <taxon>Leptospira</taxon>
    </lineage>
</organism>
<name>A0ABP2TA05_9LEPT</name>
<proteinExistence type="predicted"/>
<keyword evidence="2" id="KW-1185">Reference proteome</keyword>
<accession>A0ABP2TA05</accession>
<comment type="caution">
    <text evidence="1">The sequence shown here is derived from an EMBL/GenBank/DDBJ whole genome shotgun (WGS) entry which is preliminary data.</text>
</comment>
<reference evidence="1 2" key="1">
    <citation type="submission" date="2013-01" db="EMBL/GenBank/DDBJ databases">
        <authorList>
            <person name="Harkins D.M."/>
            <person name="Durkin A.S."/>
            <person name="Brinkac L.M."/>
            <person name="Haft D.H."/>
            <person name="Selengut J.D."/>
            <person name="Sanka R."/>
            <person name="DePew J."/>
            <person name="Purushe J."/>
            <person name="Whelen A.C."/>
            <person name="Vinetz J.M."/>
            <person name="Sutton G.G."/>
            <person name="Nierman W.C."/>
            <person name="Fouts D.E."/>
        </authorList>
    </citation>
    <scope>NUCLEOTIDE SEQUENCE [LARGE SCALE GENOMIC DNA]</scope>
    <source>
        <strain evidence="1 2">2007001578</strain>
    </source>
</reference>
<protein>
    <submittedName>
        <fullName evidence="1">Uncharacterized protein</fullName>
    </submittedName>
</protein>
<dbReference type="Proteomes" id="UP000012099">
    <property type="component" value="Unassembled WGS sequence"/>
</dbReference>
<gene>
    <name evidence="1" type="ORF">LEP1GSC035_1523</name>
</gene>
<sequence>MFFVFWGLKSSLVNFYFRELFECKILALYYIVLNRIL</sequence>